<protein>
    <submittedName>
        <fullName evidence="1">Uncharacterized protein</fullName>
    </submittedName>
</protein>
<accession>A0A1F7IB27</accession>
<dbReference type="EMBL" id="MGAF01000031">
    <property type="protein sequence ID" value="OGK40558.1"/>
    <property type="molecule type" value="Genomic_DNA"/>
</dbReference>
<reference evidence="1 2" key="1">
    <citation type="journal article" date="2016" name="Nat. Commun.">
        <title>Thousands of microbial genomes shed light on interconnected biogeochemical processes in an aquifer system.</title>
        <authorList>
            <person name="Anantharaman K."/>
            <person name="Brown C.T."/>
            <person name="Hug L.A."/>
            <person name="Sharon I."/>
            <person name="Castelle C.J."/>
            <person name="Probst A.J."/>
            <person name="Thomas B.C."/>
            <person name="Singh A."/>
            <person name="Wilkins M.J."/>
            <person name="Karaoz U."/>
            <person name="Brodie E.L."/>
            <person name="Williams K.H."/>
            <person name="Hubbard S.S."/>
            <person name="Banfield J.F."/>
        </authorList>
    </citation>
    <scope>NUCLEOTIDE SEQUENCE [LARGE SCALE GENOMIC DNA]</scope>
</reference>
<sequence>MTITKERNVETKRRIIGTENKVYTIGPNGNIGEMVETGRPPFITGAGTKEDTLFVDFTGQGSKEYDNDKILSRLGLPALAVKAINDFLRT</sequence>
<organism evidence="1 2">
    <name type="scientific">Candidatus Roizmanbacteria bacterium RIFCSPLOWO2_01_FULL_35_13</name>
    <dbReference type="NCBI Taxonomy" id="1802055"/>
    <lineage>
        <taxon>Bacteria</taxon>
        <taxon>Candidatus Roizmaniibacteriota</taxon>
    </lineage>
</organism>
<evidence type="ECO:0000313" key="2">
    <source>
        <dbReference type="Proteomes" id="UP000179270"/>
    </source>
</evidence>
<gene>
    <name evidence="1" type="ORF">A3A74_00320</name>
</gene>
<comment type="caution">
    <text evidence="1">The sequence shown here is derived from an EMBL/GenBank/DDBJ whole genome shotgun (WGS) entry which is preliminary data.</text>
</comment>
<name>A0A1F7IB27_9BACT</name>
<dbReference type="AlphaFoldDB" id="A0A1F7IB27"/>
<dbReference type="Proteomes" id="UP000179270">
    <property type="component" value="Unassembled WGS sequence"/>
</dbReference>
<proteinExistence type="predicted"/>
<evidence type="ECO:0000313" key="1">
    <source>
        <dbReference type="EMBL" id="OGK40558.1"/>
    </source>
</evidence>